<evidence type="ECO:0000259" key="6">
    <source>
        <dbReference type="Pfam" id="PF08479"/>
    </source>
</evidence>
<evidence type="ECO:0000259" key="5">
    <source>
        <dbReference type="Pfam" id="PF03865"/>
    </source>
</evidence>
<dbReference type="Pfam" id="PF08479">
    <property type="entry name" value="POTRA_2"/>
    <property type="match status" value="1"/>
</dbReference>
<dbReference type="AlphaFoldDB" id="A0A1I5JIR9"/>
<evidence type="ECO:0000259" key="7">
    <source>
        <dbReference type="Pfam" id="PF17287"/>
    </source>
</evidence>
<evidence type="ECO:0000313" key="8">
    <source>
        <dbReference type="EMBL" id="SFO72718.1"/>
    </source>
</evidence>
<keyword evidence="1" id="KW-0472">Membrane</keyword>
<dbReference type="GO" id="GO:0008320">
    <property type="term" value="F:protein transmembrane transporter activity"/>
    <property type="evidence" value="ECO:0007669"/>
    <property type="project" value="TreeGrafter"/>
</dbReference>
<dbReference type="Pfam" id="PF17287">
    <property type="entry name" value="POTRA_3"/>
    <property type="match status" value="1"/>
</dbReference>
<feature type="compositionally biased region" description="Low complexity" evidence="4">
    <location>
        <begin position="75"/>
        <end position="87"/>
    </location>
</feature>
<keyword evidence="3" id="KW-0998">Cell outer membrane</keyword>
<protein>
    <submittedName>
        <fullName evidence="8">Hemolysin activation/secretion protein</fullName>
    </submittedName>
</protein>
<evidence type="ECO:0000256" key="2">
    <source>
        <dbReference type="ARBA" id="ARBA00022692"/>
    </source>
</evidence>
<organism evidence="8 9">
    <name type="scientific">Ectopseudomonas composti</name>
    <dbReference type="NCBI Taxonomy" id="658457"/>
    <lineage>
        <taxon>Bacteria</taxon>
        <taxon>Pseudomonadati</taxon>
        <taxon>Pseudomonadota</taxon>
        <taxon>Gammaproteobacteria</taxon>
        <taxon>Pseudomonadales</taxon>
        <taxon>Pseudomonadaceae</taxon>
        <taxon>Ectopseudomonas</taxon>
    </lineage>
</organism>
<dbReference type="InterPro" id="IPR013686">
    <property type="entry name" value="Polypept-transport_assoc_ShlB"/>
</dbReference>
<dbReference type="PANTHER" id="PTHR34597:SF3">
    <property type="entry name" value="OUTER MEMBRANE TRANSPORTER CDIB"/>
    <property type="match status" value="1"/>
</dbReference>
<feature type="domain" description="Haemolysin activator HlyB C-terminal" evidence="5">
    <location>
        <begin position="243"/>
        <end position="561"/>
    </location>
</feature>
<evidence type="ECO:0000313" key="9">
    <source>
        <dbReference type="Proteomes" id="UP000182400"/>
    </source>
</evidence>
<dbReference type="PANTHER" id="PTHR34597">
    <property type="entry name" value="SLR1661 PROTEIN"/>
    <property type="match status" value="1"/>
</dbReference>
<evidence type="ECO:0000256" key="4">
    <source>
        <dbReference type="SAM" id="MobiDB-lite"/>
    </source>
</evidence>
<proteinExistence type="predicted"/>
<sequence length="599" mass="66165">MPNLHAIPCRSSGMSSIAPSLPDTPSRRTRFPLLSGLLTLLLSSVSATVLAQTPSDLEAAARQAERLQNEMNQRIQQQRLQDLQSDQPPARLQVVPPTSRPRDSAVCRDISTVEIQNAELLPKRVRRDIAESYQGRCLGVAEIEQLLADVTAAYMTRGYVTARAYLPGQDLSQGTLIIEVEEGQLERIDINDGDKRSISPGNVFPGKVGEPLNLRDLEQALDQINRLSSNNATMEILPGTQPGDSLVRFNNEPGQPYHLNLTYDNNGQKATGRNQLGVNLGLDNLLGFNDFLSLTHRRAQPYESGKRSSYFNNLTYVLPWGYNTLSLSLSDSEYASLLKAPSGTKLKTNGDSQTYTLQMDRVLWRGQSGQWNLSGALTQKEQGNYLEDILLAVSSRRLSVFDLDTSYTTRVLGGAFSLNVGVARGLHLFGSLKDASNLPDWAPRAQFTKYKYGFGYYRPFELLNQELSFNSQFSGQHARDVLYGSERISLGSLYTVRGFNEESIAGDHGYYWRNELALTHRFSLPNGRPALLRPFVGLDYGKAWNREDESAGDLSSASLGVGVMTGPASLNLTLAHPLDSPKYETDQGDTLAFSLSLSL</sequence>
<dbReference type="OrthoDB" id="290122at2"/>
<dbReference type="GO" id="GO:0046819">
    <property type="term" value="P:protein secretion by the type V secretion system"/>
    <property type="evidence" value="ECO:0007669"/>
    <property type="project" value="TreeGrafter"/>
</dbReference>
<feature type="domain" description="Polypeptide-transport-associated ShlB-type" evidence="6">
    <location>
        <begin position="110"/>
        <end position="183"/>
    </location>
</feature>
<dbReference type="EMBL" id="FOWP01000001">
    <property type="protein sequence ID" value="SFO72718.1"/>
    <property type="molecule type" value="Genomic_DNA"/>
</dbReference>
<dbReference type="Gene3D" id="3.10.20.310">
    <property type="entry name" value="membrane protein fhac"/>
    <property type="match status" value="1"/>
</dbReference>
<dbReference type="Gene3D" id="2.40.160.50">
    <property type="entry name" value="membrane protein fhac: a member of the omp85/tpsb transporter family"/>
    <property type="match status" value="1"/>
</dbReference>
<dbReference type="InterPro" id="IPR051544">
    <property type="entry name" value="TPS_OM_transporter"/>
</dbReference>
<feature type="region of interest" description="Disordered" evidence="4">
    <location>
        <begin position="1"/>
        <end position="25"/>
    </location>
</feature>
<dbReference type="PIRSF" id="PIRSF029745">
    <property type="entry name" value="FhaC"/>
    <property type="match status" value="1"/>
</dbReference>
<dbReference type="Pfam" id="PF03865">
    <property type="entry name" value="ShlB"/>
    <property type="match status" value="1"/>
</dbReference>
<accession>A0A1I5JIR9</accession>
<dbReference type="InterPro" id="IPR005565">
    <property type="entry name" value="Hemolysn_activator_HlyB_C"/>
</dbReference>
<feature type="region of interest" description="Disordered" evidence="4">
    <location>
        <begin position="75"/>
        <end position="104"/>
    </location>
</feature>
<feature type="domain" description="ShlB POTRA" evidence="7">
    <location>
        <begin position="185"/>
        <end position="238"/>
    </location>
</feature>
<name>A0A1I5JIR9_9GAMM</name>
<dbReference type="Proteomes" id="UP000182400">
    <property type="component" value="Unassembled WGS sequence"/>
</dbReference>
<dbReference type="InterPro" id="IPR027282">
    <property type="entry name" value="TPS"/>
</dbReference>
<evidence type="ECO:0000256" key="3">
    <source>
        <dbReference type="ARBA" id="ARBA00023237"/>
    </source>
</evidence>
<evidence type="ECO:0000256" key="1">
    <source>
        <dbReference type="ARBA" id="ARBA00022452"/>
    </source>
</evidence>
<keyword evidence="2" id="KW-0812">Transmembrane</keyword>
<dbReference type="STRING" id="658457.SAMN05216601_101459"/>
<gene>
    <name evidence="8" type="ORF">SAMN05216601_101459</name>
</gene>
<reference evidence="8 9" key="1">
    <citation type="submission" date="2016-10" db="EMBL/GenBank/DDBJ databases">
        <authorList>
            <person name="de Groot N.N."/>
        </authorList>
    </citation>
    <scope>NUCLEOTIDE SEQUENCE [LARGE SCALE GENOMIC DNA]</scope>
    <source>
        <strain evidence="8 9">CCUG 59231</strain>
    </source>
</reference>
<dbReference type="GO" id="GO:0098046">
    <property type="term" value="C:type V protein secretion system complex"/>
    <property type="evidence" value="ECO:0007669"/>
    <property type="project" value="TreeGrafter"/>
</dbReference>
<dbReference type="InterPro" id="IPR035251">
    <property type="entry name" value="ShlB_POTRA"/>
</dbReference>
<keyword evidence="1" id="KW-1134">Transmembrane beta strand</keyword>